<comment type="caution">
    <text evidence="1">The sequence shown here is derived from an EMBL/GenBank/DDBJ whole genome shotgun (WGS) entry which is preliminary data.</text>
</comment>
<organism evidence="1 2">
    <name type="scientific">Funneliformis caledonium</name>
    <dbReference type="NCBI Taxonomy" id="1117310"/>
    <lineage>
        <taxon>Eukaryota</taxon>
        <taxon>Fungi</taxon>
        <taxon>Fungi incertae sedis</taxon>
        <taxon>Mucoromycota</taxon>
        <taxon>Glomeromycotina</taxon>
        <taxon>Glomeromycetes</taxon>
        <taxon>Glomerales</taxon>
        <taxon>Glomeraceae</taxon>
        <taxon>Funneliformis</taxon>
    </lineage>
</organism>
<protein>
    <submittedName>
        <fullName evidence="1">9987_t:CDS:1</fullName>
    </submittedName>
</protein>
<reference evidence="1" key="1">
    <citation type="submission" date="2021-06" db="EMBL/GenBank/DDBJ databases">
        <authorList>
            <person name="Kallberg Y."/>
            <person name="Tangrot J."/>
            <person name="Rosling A."/>
        </authorList>
    </citation>
    <scope>NUCLEOTIDE SEQUENCE</scope>
    <source>
        <strain evidence="1">UK204</strain>
    </source>
</reference>
<dbReference type="EMBL" id="CAJVPQ010006169">
    <property type="protein sequence ID" value="CAG8681539.1"/>
    <property type="molecule type" value="Genomic_DNA"/>
</dbReference>
<evidence type="ECO:0000313" key="1">
    <source>
        <dbReference type="EMBL" id="CAG8681539.1"/>
    </source>
</evidence>
<proteinExistence type="predicted"/>
<keyword evidence="2" id="KW-1185">Reference proteome</keyword>
<gene>
    <name evidence="1" type="ORF">FCALED_LOCUS12527</name>
</gene>
<accession>A0A9N9EQS7</accession>
<sequence>MNKVKKFSRIAGHDCVIGENGVVLYKKKYEFKLLHRIDDYGFLYPNNFHDLCNQQNEILLIASDYSSKIYGGYRTDIT</sequence>
<dbReference type="Proteomes" id="UP000789570">
    <property type="component" value="Unassembled WGS sequence"/>
</dbReference>
<dbReference type="AlphaFoldDB" id="A0A9N9EQS7"/>
<evidence type="ECO:0000313" key="2">
    <source>
        <dbReference type="Proteomes" id="UP000789570"/>
    </source>
</evidence>
<feature type="non-terminal residue" evidence="1">
    <location>
        <position position="78"/>
    </location>
</feature>
<name>A0A9N9EQS7_9GLOM</name>